<keyword evidence="13" id="KW-0511">Multifunctional enzyme</keyword>
<gene>
    <name evidence="15" type="primary">trpF</name>
    <name evidence="18" type="ORF">CQA43_04100</name>
</gene>
<evidence type="ECO:0000256" key="2">
    <source>
        <dbReference type="ARBA" id="ARBA00001633"/>
    </source>
</evidence>
<dbReference type="Pfam" id="PF00697">
    <property type="entry name" value="PRAI"/>
    <property type="match status" value="1"/>
</dbReference>
<dbReference type="SUPFAM" id="SSF51366">
    <property type="entry name" value="Ribulose-phoshate binding barrel"/>
    <property type="match status" value="2"/>
</dbReference>
<evidence type="ECO:0000256" key="3">
    <source>
        <dbReference type="ARBA" id="ARBA00004664"/>
    </source>
</evidence>
<evidence type="ECO:0000256" key="4">
    <source>
        <dbReference type="ARBA" id="ARBA00004696"/>
    </source>
</evidence>
<organism evidence="18 19">
    <name type="scientific">Helicobacter ganmani</name>
    <dbReference type="NCBI Taxonomy" id="60246"/>
    <lineage>
        <taxon>Bacteria</taxon>
        <taxon>Pseudomonadati</taxon>
        <taxon>Campylobacterota</taxon>
        <taxon>Epsilonproteobacteria</taxon>
        <taxon>Campylobacterales</taxon>
        <taxon>Helicobacteraceae</taxon>
        <taxon>Helicobacter</taxon>
    </lineage>
</organism>
<evidence type="ECO:0000256" key="12">
    <source>
        <dbReference type="ARBA" id="ARBA00023239"/>
    </source>
</evidence>
<evidence type="ECO:0000256" key="6">
    <source>
        <dbReference type="ARBA" id="ARBA00009847"/>
    </source>
</evidence>
<dbReference type="PANTHER" id="PTHR22854:SF2">
    <property type="entry name" value="INDOLE-3-GLYCEROL-PHOSPHATE SYNTHASE"/>
    <property type="match status" value="1"/>
</dbReference>
<dbReference type="UniPathway" id="UPA00035">
    <property type="reaction ID" value="UER00042"/>
</dbReference>
<keyword evidence="19" id="KW-1185">Reference proteome</keyword>
<feature type="domain" description="N-(5'phosphoribosyl) anthranilate isomerase (PRAI)" evidence="17">
    <location>
        <begin position="297"/>
        <end position="488"/>
    </location>
</feature>
<evidence type="ECO:0000259" key="16">
    <source>
        <dbReference type="Pfam" id="PF00218"/>
    </source>
</evidence>
<dbReference type="InterPro" id="IPR013785">
    <property type="entry name" value="Aldolase_TIM"/>
</dbReference>
<dbReference type="InterPro" id="IPR011060">
    <property type="entry name" value="RibuloseP-bd_barrel"/>
</dbReference>
<dbReference type="InterPro" id="IPR001468">
    <property type="entry name" value="Indole-3-GlycerolPSynthase_CS"/>
</dbReference>
<dbReference type="PROSITE" id="PS00614">
    <property type="entry name" value="IGPS"/>
    <property type="match status" value="1"/>
</dbReference>
<comment type="caution">
    <text evidence="18">The sequence shown here is derived from an EMBL/GenBank/DDBJ whole genome shotgun (WGS) entry which is preliminary data.</text>
</comment>
<keyword evidence="9 15" id="KW-0822">Tryptophan biosynthesis</keyword>
<accession>A0A3D8IE53</accession>
<dbReference type="GO" id="GO:0000162">
    <property type="term" value="P:L-tryptophan biosynthetic process"/>
    <property type="evidence" value="ECO:0007669"/>
    <property type="project" value="UniProtKB-UniRule"/>
</dbReference>
<feature type="domain" description="Indole-3-glycerol phosphate synthase" evidence="16">
    <location>
        <begin position="32"/>
        <end position="252"/>
    </location>
</feature>
<keyword evidence="11 15" id="KW-0413">Isomerase</keyword>
<dbReference type="Gene3D" id="3.20.20.70">
    <property type="entry name" value="Aldolase class I"/>
    <property type="match status" value="2"/>
</dbReference>
<comment type="catalytic activity">
    <reaction evidence="2">
        <text>1-(2-carboxyphenylamino)-1-deoxy-D-ribulose 5-phosphate + H(+) = (1S,2R)-1-C-(indol-3-yl)glycerol 3-phosphate + CO2 + H2O</text>
        <dbReference type="Rhea" id="RHEA:23476"/>
        <dbReference type="ChEBI" id="CHEBI:15377"/>
        <dbReference type="ChEBI" id="CHEBI:15378"/>
        <dbReference type="ChEBI" id="CHEBI:16526"/>
        <dbReference type="ChEBI" id="CHEBI:58613"/>
        <dbReference type="ChEBI" id="CHEBI:58866"/>
        <dbReference type="EC" id="4.1.1.48"/>
    </reaction>
</comment>
<protein>
    <recommendedName>
        <fullName evidence="15">N-(5'-phosphoribosyl)anthranilate isomerase</fullName>
        <shortName evidence="15">PRAI</shortName>
        <ecNumber evidence="15">5.3.1.24</ecNumber>
    </recommendedName>
</protein>
<dbReference type="Proteomes" id="UP000256650">
    <property type="component" value="Unassembled WGS sequence"/>
</dbReference>
<keyword evidence="10 15" id="KW-0057">Aromatic amino acid biosynthesis</keyword>
<comment type="similarity">
    <text evidence="5">In the N-terminal section; belongs to the TrpC family.</text>
</comment>
<dbReference type="OrthoDB" id="9804217at2"/>
<evidence type="ECO:0000313" key="18">
    <source>
        <dbReference type="EMBL" id="RDU63432.1"/>
    </source>
</evidence>
<comment type="similarity">
    <text evidence="15">Belongs to the TrpF family.</text>
</comment>
<evidence type="ECO:0000256" key="5">
    <source>
        <dbReference type="ARBA" id="ARBA00007902"/>
    </source>
</evidence>
<dbReference type="InterPro" id="IPR001240">
    <property type="entry name" value="PRAI_dom"/>
</dbReference>
<comment type="pathway">
    <text evidence="4">Amino-acid biosynthesis; L-tryptophan biosynthesis; L-tryptophan from chorismate: step 4/5.</text>
</comment>
<evidence type="ECO:0000256" key="8">
    <source>
        <dbReference type="ARBA" id="ARBA00022793"/>
    </source>
</evidence>
<keyword evidence="12" id="KW-0456">Lyase</keyword>
<dbReference type="InterPro" id="IPR045186">
    <property type="entry name" value="Indole-3-glycerol_P_synth"/>
</dbReference>
<dbReference type="CDD" id="cd00405">
    <property type="entry name" value="PRAI"/>
    <property type="match status" value="1"/>
</dbReference>
<dbReference type="InterPro" id="IPR013798">
    <property type="entry name" value="Indole-3-glycerol_P_synth_dom"/>
</dbReference>
<dbReference type="CDD" id="cd00331">
    <property type="entry name" value="IGPS"/>
    <property type="match status" value="1"/>
</dbReference>
<evidence type="ECO:0000256" key="13">
    <source>
        <dbReference type="ARBA" id="ARBA00023268"/>
    </source>
</evidence>
<evidence type="ECO:0000256" key="11">
    <source>
        <dbReference type="ARBA" id="ARBA00023235"/>
    </source>
</evidence>
<evidence type="ECO:0000256" key="9">
    <source>
        <dbReference type="ARBA" id="ARBA00022822"/>
    </source>
</evidence>
<sequence>MPTILKEILDKKQKVALRSCERTTPLNAPNLDSTFMIAEIKRASPSAGNIGVIPNPSALAKEYLQGGAGAISVLCENDYFKGDLEDLKEVKLANPNACVLRKDFVTQLGQIKEAYDFGADMVLLIAAVFIGKNNPYGGFLQLRALYEKCLELGLTPLVEVHNALEVDFITPLGAKLIGINSRNLHTFVIDRIQAYCLLNQIQAKNPQSKVIFESSLLCNFDGFIVGNLGFNGILCGSYLVKNHKPKLALEKLKRAIECGKNSPNAFYQNVFRLLNSPLGFLKICGITNTQDALMCAEALQELKPFYAKDKIAALGFIIEPKSPRYIAIEYIREIARELERFSNILKIIVLKDDENQMQTAIELYQEGVVDALQLHSVKDSCFGGVELREADFAFYEVWNVECAEDLGKFISPFVLLDSKSALGGGSGKGIDLDVLESLKARVQTLCVAGGVGVDNVESLRQIGAKMLDINSSIESKVGKKDSVKLQKLLAILKKRGEMCV</sequence>
<comment type="pathway">
    <text evidence="3 15">Amino-acid biosynthesis; L-tryptophan biosynthesis; L-tryptophan from chorismate: step 3/5.</text>
</comment>
<name>A0A3D8IE53_9HELI</name>
<dbReference type="EC" id="5.3.1.24" evidence="15"/>
<evidence type="ECO:0000256" key="10">
    <source>
        <dbReference type="ARBA" id="ARBA00023141"/>
    </source>
</evidence>
<evidence type="ECO:0000256" key="7">
    <source>
        <dbReference type="ARBA" id="ARBA00022605"/>
    </source>
</evidence>
<dbReference type="Pfam" id="PF00218">
    <property type="entry name" value="IGPS"/>
    <property type="match status" value="1"/>
</dbReference>
<evidence type="ECO:0000256" key="14">
    <source>
        <dbReference type="ARBA" id="ARBA00025592"/>
    </source>
</evidence>
<proteinExistence type="inferred from homology"/>
<keyword evidence="7 15" id="KW-0028">Amino-acid biosynthesis</keyword>
<dbReference type="GO" id="GO:0004425">
    <property type="term" value="F:indole-3-glycerol-phosphate synthase activity"/>
    <property type="evidence" value="ECO:0007669"/>
    <property type="project" value="UniProtKB-EC"/>
</dbReference>
<evidence type="ECO:0000313" key="19">
    <source>
        <dbReference type="Proteomes" id="UP000256650"/>
    </source>
</evidence>
<evidence type="ECO:0000256" key="1">
    <source>
        <dbReference type="ARBA" id="ARBA00001164"/>
    </source>
</evidence>
<evidence type="ECO:0000256" key="15">
    <source>
        <dbReference type="HAMAP-Rule" id="MF_00135"/>
    </source>
</evidence>
<dbReference type="HAMAP" id="MF_00135">
    <property type="entry name" value="PRAI"/>
    <property type="match status" value="1"/>
</dbReference>
<dbReference type="PANTHER" id="PTHR22854">
    <property type="entry name" value="TRYPTOPHAN BIOSYNTHESIS PROTEIN"/>
    <property type="match status" value="1"/>
</dbReference>
<reference evidence="18 19" key="1">
    <citation type="submission" date="2018-04" db="EMBL/GenBank/DDBJ databases">
        <title>Novel Campyloabacter and Helicobacter Species and Strains.</title>
        <authorList>
            <person name="Mannion A.J."/>
            <person name="Shen Z."/>
            <person name="Fox J.G."/>
        </authorList>
    </citation>
    <scope>NUCLEOTIDE SEQUENCE [LARGE SCALE GENOMIC DNA]</scope>
    <source>
        <strain evidence="18 19">MIT 99-5101</strain>
    </source>
</reference>
<dbReference type="GO" id="GO:0004640">
    <property type="term" value="F:phosphoribosylanthranilate isomerase activity"/>
    <property type="evidence" value="ECO:0007669"/>
    <property type="project" value="UniProtKB-UniRule"/>
</dbReference>
<comment type="catalytic activity">
    <reaction evidence="1 15">
        <text>N-(5-phospho-beta-D-ribosyl)anthranilate = 1-(2-carboxyphenylamino)-1-deoxy-D-ribulose 5-phosphate</text>
        <dbReference type="Rhea" id="RHEA:21540"/>
        <dbReference type="ChEBI" id="CHEBI:18277"/>
        <dbReference type="ChEBI" id="CHEBI:58613"/>
        <dbReference type="EC" id="5.3.1.24"/>
    </reaction>
</comment>
<keyword evidence="8" id="KW-0210">Decarboxylase</keyword>
<dbReference type="AlphaFoldDB" id="A0A3D8IE53"/>
<comment type="similarity">
    <text evidence="6">In the C-terminal section; belongs to the TrpF family.</text>
</comment>
<dbReference type="EMBL" id="NXLS01000003">
    <property type="protein sequence ID" value="RDU63432.1"/>
    <property type="molecule type" value="Genomic_DNA"/>
</dbReference>
<comment type="function">
    <text evidence="14">Bifunctional enzyme that catalyzes two sequential steps of tryptophan biosynthetic pathway. The first reaction is catalyzed by the isomerase, coded by the TrpF domain; the second reaction is catalyzed by the synthase, coded by the TrpC domain.</text>
</comment>
<evidence type="ECO:0000259" key="17">
    <source>
        <dbReference type="Pfam" id="PF00697"/>
    </source>
</evidence>